<dbReference type="InterPro" id="IPR029052">
    <property type="entry name" value="Metallo-depent_PP-like"/>
</dbReference>
<dbReference type="Proteomes" id="UP000030853">
    <property type="component" value="Unassembled WGS sequence"/>
</dbReference>
<dbReference type="PANTHER" id="PTHR42988">
    <property type="entry name" value="PHOSPHOHYDROLASE"/>
    <property type="match status" value="1"/>
</dbReference>
<dbReference type="GO" id="GO:0004112">
    <property type="term" value="F:cyclic-nucleotide phosphodiesterase activity"/>
    <property type="evidence" value="ECO:0007669"/>
    <property type="project" value="InterPro"/>
</dbReference>
<keyword evidence="2" id="KW-0378">Hydrolase</keyword>
<reference evidence="6 7" key="1">
    <citation type="submission" date="2014-11" db="EMBL/GenBank/DDBJ databases">
        <title>Genome sequencing of Pantoea rodasii ND03.</title>
        <authorList>
            <person name="Muhamad Yunos N.Y."/>
            <person name="Chan K.-G."/>
        </authorList>
    </citation>
    <scope>NUCLEOTIDE SEQUENCE [LARGE SCALE GENOMIC DNA]</scope>
    <source>
        <strain evidence="6 7">ND03</strain>
    </source>
</reference>
<name>A0A0B1RAH8_9GAMM</name>
<evidence type="ECO:0000259" key="5">
    <source>
        <dbReference type="Pfam" id="PF00149"/>
    </source>
</evidence>
<evidence type="ECO:0000313" key="7">
    <source>
        <dbReference type="Proteomes" id="UP000030853"/>
    </source>
</evidence>
<evidence type="ECO:0000256" key="3">
    <source>
        <dbReference type="ARBA" id="ARBA00023004"/>
    </source>
</evidence>
<dbReference type="InterPro" id="IPR042283">
    <property type="entry name" value="GpdQ_catalytic"/>
</dbReference>
<dbReference type="PANTHER" id="PTHR42988:SF2">
    <property type="entry name" value="CYCLIC NUCLEOTIDE PHOSPHODIESTERASE CBUA0032-RELATED"/>
    <property type="match status" value="1"/>
</dbReference>
<accession>A0A0B1RAH8</accession>
<dbReference type="InterPro" id="IPR004843">
    <property type="entry name" value="Calcineurin-like_PHP"/>
</dbReference>
<proteinExistence type="inferred from homology"/>
<dbReference type="GO" id="GO:0046872">
    <property type="term" value="F:metal ion binding"/>
    <property type="evidence" value="ECO:0007669"/>
    <property type="project" value="UniProtKB-KW"/>
</dbReference>
<dbReference type="EMBL" id="JTJJ01000029">
    <property type="protein sequence ID" value="KHJ68631.1"/>
    <property type="molecule type" value="Genomic_DNA"/>
</dbReference>
<dbReference type="CDD" id="cd07402">
    <property type="entry name" value="MPP_GpdQ"/>
    <property type="match status" value="1"/>
</dbReference>
<keyword evidence="3" id="KW-0408">Iron</keyword>
<evidence type="ECO:0000256" key="4">
    <source>
        <dbReference type="ARBA" id="ARBA00025742"/>
    </source>
</evidence>
<organism evidence="6 7">
    <name type="scientific">Pantoea rodasii</name>
    <dbReference type="NCBI Taxonomy" id="1076549"/>
    <lineage>
        <taxon>Bacteria</taxon>
        <taxon>Pseudomonadati</taxon>
        <taxon>Pseudomonadota</taxon>
        <taxon>Gammaproteobacteria</taxon>
        <taxon>Enterobacterales</taxon>
        <taxon>Erwiniaceae</taxon>
        <taxon>Pantoea</taxon>
    </lineage>
</organism>
<dbReference type="InterPro" id="IPR050884">
    <property type="entry name" value="CNP_phosphodiesterase-III"/>
</dbReference>
<comment type="similarity">
    <text evidence="4">Belongs to the cyclic nucleotide phosphodiesterase class-III family.</text>
</comment>
<evidence type="ECO:0000256" key="1">
    <source>
        <dbReference type="ARBA" id="ARBA00022723"/>
    </source>
</evidence>
<dbReference type="Gene3D" id="3.60.21.40">
    <property type="entry name" value="GpdQ, catalytic alpha/beta sandwich domain"/>
    <property type="match status" value="1"/>
</dbReference>
<protein>
    <submittedName>
        <fullName evidence="6">Metallophosphatase</fullName>
    </submittedName>
</protein>
<evidence type="ECO:0000256" key="2">
    <source>
        <dbReference type="ARBA" id="ARBA00022801"/>
    </source>
</evidence>
<dbReference type="InterPro" id="IPR042281">
    <property type="entry name" value="GpdQ_beta-strand"/>
</dbReference>
<dbReference type="SUPFAM" id="SSF56300">
    <property type="entry name" value="Metallo-dependent phosphatases"/>
    <property type="match status" value="1"/>
</dbReference>
<keyword evidence="1" id="KW-0479">Metal-binding</keyword>
<dbReference type="AlphaFoldDB" id="A0A0B1RAH8"/>
<sequence>MFEALTLIAQISDLHIKANGRLSYKKVDTQAALLRVIETLNHLTPRPDKVVITGDLVDFGTAEEYQTLRAALRRLQLPFMLMPGNHDDRQQLRAAFPDHHYLQHGETLNWQARVKGVQLLALDSSVPQQPWGYVDEAQLDWLDDQLSREPQLPTLVMLHHPPFVSGIGHMDKQPLRNPEALANIISRHPQVERVLSGHLHRSVQARFAGTLACVAPGVSHQVAFDLSENGPANFVLEPPGFLLHRWHPQQGMTTHQCAIGDYPGPWPFYDANGLID</sequence>
<dbReference type="RefSeq" id="WP_039329775.1">
    <property type="nucleotide sequence ID" value="NZ_JTJJ01000029.1"/>
</dbReference>
<feature type="domain" description="Calcineurin-like phosphoesterase" evidence="5">
    <location>
        <begin position="8"/>
        <end position="201"/>
    </location>
</feature>
<dbReference type="Gene3D" id="3.30.750.180">
    <property type="entry name" value="GpdQ, beta-strand dimerisation domain"/>
    <property type="match status" value="1"/>
</dbReference>
<evidence type="ECO:0000313" key="6">
    <source>
        <dbReference type="EMBL" id="KHJ68631.1"/>
    </source>
</evidence>
<gene>
    <name evidence="6" type="ORF">QU24_07685</name>
</gene>
<comment type="caution">
    <text evidence="6">The sequence shown here is derived from an EMBL/GenBank/DDBJ whole genome shotgun (WGS) entry which is preliminary data.</text>
</comment>
<dbReference type="Pfam" id="PF00149">
    <property type="entry name" value="Metallophos"/>
    <property type="match status" value="1"/>
</dbReference>
<dbReference type="InterPro" id="IPR026575">
    <property type="entry name" value="GpdQ/CpdA-like"/>
</dbReference>